<feature type="compositionally biased region" description="Basic and acidic residues" evidence="1">
    <location>
        <begin position="1469"/>
        <end position="1484"/>
    </location>
</feature>
<dbReference type="OrthoDB" id="9990815at2759"/>
<name>B4QW65_DROSI</name>
<feature type="compositionally biased region" description="Basic and acidic residues" evidence="1">
    <location>
        <begin position="784"/>
        <end position="817"/>
    </location>
</feature>
<accession>B4QW65</accession>
<dbReference type="PANTHER" id="PTHR45858:SF5">
    <property type="entry name" value="MOESIN_EZRIN_RADIXIN HOMOLOG 1"/>
    <property type="match status" value="1"/>
</dbReference>
<feature type="compositionally biased region" description="Basic and acidic residues" evidence="1">
    <location>
        <begin position="1399"/>
        <end position="1417"/>
    </location>
</feature>
<feature type="compositionally biased region" description="Polar residues" evidence="1">
    <location>
        <begin position="609"/>
        <end position="632"/>
    </location>
</feature>
<feature type="region of interest" description="Disordered" evidence="1">
    <location>
        <begin position="609"/>
        <end position="710"/>
    </location>
</feature>
<feature type="compositionally biased region" description="Acidic residues" evidence="1">
    <location>
        <begin position="242"/>
        <end position="251"/>
    </location>
</feature>
<feature type="region of interest" description="Disordered" evidence="1">
    <location>
        <begin position="2135"/>
        <end position="2179"/>
    </location>
</feature>
<feature type="compositionally biased region" description="Basic and acidic residues" evidence="1">
    <location>
        <begin position="1377"/>
        <end position="1392"/>
    </location>
</feature>
<feature type="compositionally biased region" description="Basic residues" evidence="1">
    <location>
        <begin position="214"/>
        <end position="235"/>
    </location>
</feature>
<feature type="compositionally biased region" description="Gly residues" evidence="1">
    <location>
        <begin position="2602"/>
        <end position="2611"/>
    </location>
</feature>
<feature type="compositionally biased region" description="Polar residues" evidence="1">
    <location>
        <begin position="453"/>
        <end position="467"/>
    </location>
</feature>
<feature type="compositionally biased region" description="Basic and acidic residues" evidence="1">
    <location>
        <begin position="934"/>
        <end position="946"/>
    </location>
</feature>
<feature type="compositionally biased region" description="Pro residues" evidence="1">
    <location>
        <begin position="2517"/>
        <end position="2531"/>
    </location>
</feature>
<feature type="compositionally biased region" description="Basic and acidic residues" evidence="1">
    <location>
        <begin position="1255"/>
        <end position="1272"/>
    </location>
</feature>
<feature type="compositionally biased region" description="Polar residues" evidence="1">
    <location>
        <begin position="173"/>
        <end position="187"/>
    </location>
</feature>
<organism evidence="2 3">
    <name type="scientific">Drosophila simulans</name>
    <name type="common">Fruit fly</name>
    <dbReference type="NCBI Taxonomy" id="7240"/>
    <lineage>
        <taxon>Eukaryota</taxon>
        <taxon>Metazoa</taxon>
        <taxon>Ecdysozoa</taxon>
        <taxon>Arthropoda</taxon>
        <taxon>Hexapoda</taxon>
        <taxon>Insecta</taxon>
        <taxon>Pterygota</taxon>
        <taxon>Neoptera</taxon>
        <taxon>Endopterygota</taxon>
        <taxon>Diptera</taxon>
        <taxon>Brachycera</taxon>
        <taxon>Muscomorpha</taxon>
        <taxon>Ephydroidea</taxon>
        <taxon>Drosophilidae</taxon>
        <taxon>Drosophila</taxon>
        <taxon>Sophophora</taxon>
    </lineage>
</organism>
<dbReference type="GO" id="GO:0005085">
    <property type="term" value="F:guanyl-nucleotide exchange factor activity"/>
    <property type="evidence" value="ECO:0007669"/>
    <property type="project" value="TreeGrafter"/>
</dbReference>
<feature type="compositionally biased region" description="Low complexity" evidence="1">
    <location>
        <begin position="2624"/>
        <end position="2635"/>
    </location>
</feature>
<feature type="compositionally biased region" description="Basic and acidic residues" evidence="1">
    <location>
        <begin position="652"/>
        <end position="706"/>
    </location>
</feature>
<feature type="compositionally biased region" description="Acidic residues" evidence="1">
    <location>
        <begin position="2450"/>
        <end position="2469"/>
    </location>
</feature>
<feature type="region of interest" description="Disordered" evidence="1">
    <location>
        <begin position="453"/>
        <end position="477"/>
    </location>
</feature>
<feature type="compositionally biased region" description="Basic and acidic residues" evidence="1">
    <location>
        <begin position="1118"/>
        <end position="1134"/>
    </location>
</feature>
<reference evidence="2 3" key="1">
    <citation type="journal article" date="2007" name="Nature">
        <title>Evolution of genes and genomes on the Drosophila phylogeny.</title>
        <authorList>
            <consortium name="Drosophila 12 Genomes Consortium"/>
            <person name="Clark A.G."/>
            <person name="Eisen M.B."/>
            <person name="Smith D.R."/>
            <person name="Bergman C.M."/>
            <person name="Oliver B."/>
            <person name="Markow T.A."/>
            <person name="Kaufman T.C."/>
            <person name="Kellis M."/>
            <person name="Gelbart W."/>
            <person name="Iyer V.N."/>
            <person name="Pollard D.A."/>
            <person name="Sackton T.B."/>
            <person name="Larracuente A.M."/>
            <person name="Singh N.D."/>
            <person name="Abad J.P."/>
            <person name="Abt D.N."/>
            <person name="Adryan B."/>
            <person name="Aguade M."/>
            <person name="Akashi H."/>
            <person name="Anderson W.W."/>
            <person name="Aquadro C.F."/>
            <person name="Ardell D.H."/>
            <person name="Arguello R."/>
            <person name="Artieri C.G."/>
            <person name="Barbash D.A."/>
            <person name="Barker D."/>
            <person name="Barsanti P."/>
            <person name="Batterham P."/>
            <person name="Batzoglou S."/>
            <person name="Begun D."/>
            <person name="Bhutkar A."/>
            <person name="Blanco E."/>
            <person name="Bosak S.A."/>
            <person name="Bradley R.K."/>
            <person name="Brand A.D."/>
            <person name="Brent M.R."/>
            <person name="Brooks A.N."/>
            <person name="Brown R.H."/>
            <person name="Butlin R.K."/>
            <person name="Caggese C."/>
            <person name="Calvi B.R."/>
            <person name="Bernardo de Carvalho A."/>
            <person name="Caspi A."/>
            <person name="Castrezana S."/>
            <person name="Celniker S.E."/>
            <person name="Chang J.L."/>
            <person name="Chapple C."/>
            <person name="Chatterji S."/>
            <person name="Chinwalla A."/>
            <person name="Civetta A."/>
            <person name="Clifton S.W."/>
            <person name="Comeron J.M."/>
            <person name="Costello J.C."/>
            <person name="Coyne J.A."/>
            <person name="Daub J."/>
            <person name="David R.G."/>
            <person name="Delcher A.L."/>
            <person name="Delehaunty K."/>
            <person name="Do C.B."/>
            <person name="Ebling H."/>
            <person name="Edwards K."/>
            <person name="Eickbush T."/>
            <person name="Evans J.D."/>
            <person name="Filipski A."/>
            <person name="Findeiss S."/>
            <person name="Freyhult E."/>
            <person name="Fulton L."/>
            <person name="Fulton R."/>
            <person name="Garcia A.C."/>
            <person name="Gardiner A."/>
            <person name="Garfield D.A."/>
            <person name="Garvin B.E."/>
            <person name="Gibson G."/>
            <person name="Gilbert D."/>
            <person name="Gnerre S."/>
            <person name="Godfrey J."/>
            <person name="Good R."/>
            <person name="Gotea V."/>
            <person name="Gravely B."/>
            <person name="Greenberg A.J."/>
            <person name="Griffiths-Jones S."/>
            <person name="Gross S."/>
            <person name="Guigo R."/>
            <person name="Gustafson E.A."/>
            <person name="Haerty W."/>
            <person name="Hahn M.W."/>
            <person name="Halligan D.L."/>
            <person name="Halpern A.L."/>
            <person name="Halter G.M."/>
            <person name="Han M.V."/>
            <person name="Heger A."/>
            <person name="Hillier L."/>
            <person name="Hinrichs A.S."/>
            <person name="Holmes I."/>
            <person name="Hoskins R.A."/>
            <person name="Hubisz M.J."/>
            <person name="Hultmark D."/>
            <person name="Huntley M.A."/>
            <person name="Jaffe D.B."/>
            <person name="Jagadeeshan S."/>
            <person name="Jeck W.R."/>
            <person name="Johnson J."/>
            <person name="Jones C.D."/>
            <person name="Jordan W.C."/>
            <person name="Karpen G.H."/>
            <person name="Kataoka E."/>
            <person name="Keightley P.D."/>
            <person name="Kheradpour P."/>
            <person name="Kirkness E.F."/>
            <person name="Koerich L.B."/>
            <person name="Kristiansen K."/>
            <person name="Kudrna D."/>
            <person name="Kulathinal R.J."/>
            <person name="Kumar S."/>
            <person name="Kwok R."/>
            <person name="Lander E."/>
            <person name="Langley C.H."/>
            <person name="Lapoint R."/>
            <person name="Lazzaro B.P."/>
            <person name="Lee S.J."/>
            <person name="Levesque L."/>
            <person name="Li R."/>
            <person name="Lin C.F."/>
            <person name="Lin M.F."/>
            <person name="Lindblad-Toh K."/>
            <person name="Llopart A."/>
            <person name="Long M."/>
            <person name="Low L."/>
            <person name="Lozovsky E."/>
            <person name="Lu J."/>
            <person name="Luo M."/>
            <person name="Machado C.A."/>
            <person name="Makalowski W."/>
            <person name="Marzo M."/>
            <person name="Matsuda M."/>
            <person name="Matzkin L."/>
            <person name="McAllister B."/>
            <person name="McBride C.S."/>
            <person name="McKernan B."/>
            <person name="McKernan K."/>
            <person name="Mendez-Lago M."/>
            <person name="Minx P."/>
            <person name="Mollenhauer M.U."/>
            <person name="Montooth K."/>
            <person name="Mount S.M."/>
            <person name="Mu X."/>
            <person name="Myers E."/>
            <person name="Negre B."/>
            <person name="Newfeld S."/>
            <person name="Nielsen R."/>
            <person name="Noor M.A."/>
            <person name="O'Grady P."/>
            <person name="Pachter L."/>
            <person name="Papaceit M."/>
            <person name="Parisi M.J."/>
            <person name="Parisi M."/>
            <person name="Parts L."/>
            <person name="Pedersen J.S."/>
            <person name="Pesole G."/>
            <person name="Phillippy A.M."/>
            <person name="Ponting C.P."/>
            <person name="Pop M."/>
            <person name="Porcelli D."/>
            <person name="Powell J.R."/>
            <person name="Prohaska S."/>
            <person name="Pruitt K."/>
            <person name="Puig M."/>
            <person name="Quesneville H."/>
            <person name="Ram K.R."/>
            <person name="Rand D."/>
            <person name="Rasmussen M.D."/>
            <person name="Reed L.K."/>
            <person name="Reenan R."/>
            <person name="Reily A."/>
            <person name="Remington K.A."/>
            <person name="Rieger T.T."/>
            <person name="Ritchie M.G."/>
            <person name="Robin C."/>
            <person name="Rogers Y.H."/>
            <person name="Rohde C."/>
            <person name="Rozas J."/>
            <person name="Rubenfield M.J."/>
            <person name="Ruiz A."/>
            <person name="Russo S."/>
            <person name="Salzberg S.L."/>
            <person name="Sanchez-Gracia A."/>
            <person name="Saranga D.J."/>
            <person name="Sato H."/>
            <person name="Schaeffer S.W."/>
            <person name="Schatz M.C."/>
            <person name="Schlenke T."/>
            <person name="Schwartz R."/>
            <person name="Segarra C."/>
            <person name="Singh R.S."/>
            <person name="Sirot L."/>
            <person name="Sirota M."/>
            <person name="Sisneros N.B."/>
            <person name="Smith C.D."/>
            <person name="Smith T.F."/>
            <person name="Spieth J."/>
            <person name="Stage D.E."/>
            <person name="Stark A."/>
            <person name="Stephan W."/>
            <person name="Strausberg R.L."/>
            <person name="Strempel S."/>
            <person name="Sturgill D."/>
            <person name="Sutton G."/>
            <person name="Sutton G.G."/>
            <person name="Tao W."/>
            <person name="Teichmann S."/>
            <person name="Tobari Y.N."/>
            <person name="Tomimura Y."/>
            <person name="Tsolas J.M."/>
            <person name="Valente V.L."/>
            <person name="Venter E."/>
            <person name="Venter J.C."/>
            <person name="Vicario S."/>
            <person name="Vieira F.G."/>
            <person name="Vilella A.J."/>
            <person name="Villasante A."/>
            <person name="Walenz B."/>
            <person name="Wang J."/>
            <person name="Wasserman M."/>
            <person name="Watts T."/>
            <person name="Wilson D."/>
            <person name="Wilson R.K."/>
            <person name="Wing R.A."/>
            <person name="Wolfner M.F."/>
            <person name="Wong A."/>
            <person name="Wong G.K."/>
            <person name="Wu C.I."/>
            <person name="Wu G."/>
            <person name="Yamamoto D."/>
            <person name="Yang H.P."/>
            <person name="Yang S.P."/>
            <person name="Yorke J.A."/>
            <person name="Yoshida K."/>
            <person name="Zdobnov E."/>
            <person name="Zhang P."/>
            <person name="Zhang Y."/>
            <person name="Zimin A.V."/>
            <person name="Baldwin J."/>
            <person name="Abdouelleil A."/>
            <person name="Abdulkadir J."/>
            <person name="Abebe A."/>
            <person name="Abera B."/>
            <person name="Abreu J."/>
            <person name="Acer S.C."/>
            <person name="Aftuck L."/>
            <person name="Alexander A."/>
            <person name="An P."/>
            <person name="Anderson E."/>
            <person name="Anderson S."/>
            <person name="Arachi H."/>
            <person name="Azer M."/>
            <person name="Bachantsang P."/>
            <person name="Barry A."/>
            <person name="Bayul T."/>
            <person name="Berlin A."/>
            <person name="Bessette D."/>
            <person name="Bloom T."/>
            <person name="Blye J."/>
            <person name="Boguslavskiy L."/>
            <person name="Bonnet C."/>
            <person name="Boukhgalter B."/>
            <person name="Bourzgui I."/>
            <person name="Brown A."/>
            <person name="Cahill P."/>
            <person name="Channer S."/>
            <person name="Cheshatsang Y."/>
            <person name="Chuda L."/>
            <person name="Citroen M."/>
            <person name="Collymore A."/>
            <person name="Cooke P."/>
            <person name="Costello M."/>
            <person name="D'Aco K."/>
            <person name="Daza R."/>
            <person name="De Haan G."/>
            <person name="DeGray S."/>
            <person name="DeMaso C."/>
            <person name="Dhargay N."/>
            <person name="Dooley K."/>
            <person name="Dooley E."/>
            <person name="Doricent M."/>
            <person name="Dorje P."/>
            <person name="Dorjee K."/>
            <person name="Dupes A."/>
            <person name="Elong R."/>
            <person name="Falk J."/>
            <person name="Farina A."/>
            <person name="Faro S."/>
            <person name="Ferguson D."/>
            <person name="Fisher S."/>
            <person name="Foley C.D."/>
            <person name="Franke A."/>
            <person name="Friedrich D."/>
            <person name="Gadbois L."/>
            <person name="Gearin G."/>
            <person name="Gearin C.R."/>
            <person name="Giannoukos G."/>
            <person name="Goode T."/>
            <person name="Graham J."/>
            <person name="Grandbois E."/>
            <person name="Grewal S."/>
            <person name="Gyaltsen K."/>
            <person name="Hafez N."/>
            <person name="Hagos B."/>
            <person name="Hall J."/>
            <person name="Henson C."/>
            <person name="Hollinger A."/>
            <person name="Honan T."/>
            <person name="Huard M.D."/>
            <person name="Hughes L."/>
            <person name="Hurhula B."/>
            <person name="Husby M.E."/>
            <person name="Kamat A."/>
            <person name="Kanga B."/>
            <person name="Kashin S."/>
            <person name="Khazanovich D."/>
            <person name="Kisner P."/>
            <person name="Lance K."/>
            <person name="Lara M."/>
            <person name="Lee W."/>
            <person name="Lennon N."/>
            <person name="Letendre F."/>
            <person name="LeVine R."/>
            <person name="Lipovsky A."/>
            <person name="Liu X."/>
            <person name="Liu J."/>
            <person name="Liu S."/>
            <person name="Lokyitsang T."/>
            <person name="Lokyitsang Y."/>
            <person name="Lubonja R."/>
            <person name="Lui A."/>
            <person name="MacDonald P."/>
            <person name="Magnisalis V."/>
            <person name="Maru K."/>
            <person name="Matthews C."/>
            <person name="McCusker W."/>
            <person name="McDonough S."/>
            <person name="Mehta T."/>
            <person name="Meldrim J."/>
            <person name="Meneus L."/>
            <person name="Mihai O."/>
            <person name="Mihalev A."/>
            <person name="Mihova T."/>
            <person name="Mittelman R."/>
            <person name="Mlenga V."/>
            <person name="Montmayeur A."/>
            <person name="Mulrain L."/>
            <person name="Navidi A."/>
            <person name="Naylor J."/>
            <person name="Negash T."/>
            <person name="Nguyen T."/>
            <person name="Nguyen N."/>
            <person name="Nicol R."/>
            <person name="Norbu C."/>
            <person name="Norbu N."/>
            <person name="Novod N."/>
            <person name="O'Neill B."/>
            <person name="Osman S."/>
            <person name="Markiewicz E."/>
            <person name="Oyono O.L."/>
            <person name="Patti C."/>
            <person name="Phunkhang P."/>
            <person name="Pierre F."/>
            <person name="Priest M."/>
            <person name="Raghuraman S."/>
            <person name="Rege F."/>
            <person name="Reyes R."/>
            <person name="Rise C."/>
            <person name="Rogov P."/>
            <person name="Ross K."/>
            <person name="Ryan E."/>
            <person name="Settipalli S."/>
            <person name="Shea T."/>
            <person name="Sherpa N."/>
            <person name="Shi L."/>
            <person name="Shih D."/>
            <person name="Sparrow T."/>
            <person name="Spaulding J."/>
            <person name="Stalker J."/>
            <person name="Stange-Thomann N."/>
            <person name="Stavropoulos S."/>
            <person name="Stone C."/>
            <person name="Strader C."/>
            <person name="Tesfaye S."/>
            <person name="Thomson T."/>
            <person name="Thoulutsang Y."/>
            <person name="Thoulutsang D."/>
            <person name="Topham K."/>
            <person name="Topping I."/>
            <person name="Tsamla T."/>
            <person name="Vassiliev H."/>
            <person name="Vo A."/>
            <person name="Wangchuk T."/>
            <person name="Wangdi T."/>
            <person name="Weiand M."/>
            <person name="Wilkinson J."/>
            <person name="Wilson A."/>
            <person name="Yadav S."/>
            <person name="Young G."/>
            <person name="Yu Q."/>
            <person name="Zembek L."/>
            <person name="Zhong D."/>
            <person name="Zimmer A."/>
            <person name="Zwirko Z."/>
            <person name="Jaffe D.B."/>
            <person name="Alvarez P."/>
            <person name="Brockman W."/>
            <person name="Butler J."/>
            <person name="Chin C."/>
            <person name="Gnerre S."/>
            <person name="Grabherr M."/>
            <person name="Kleber M."/>
            <person name="Mauceli E."/>
            <person name="MacCallum I."/>
        </authorList>
    </citation>
    <scope>NUCLEOTIDE SEQUENCE [LARGE SCALE GENOMIC DNA]</scope>
    <source>
        <strain evidence="3">white501</strain>
    </source>
</reference>
<feature type="compositionally biased region" description="Polar residues" evidence="1">
    <location>
        <begin position="1329"/>
        <end position="1343"/>
    </location>
</feature>
<feature type="compositionally biased region" description="Polar residues" evidence="1">
    <location>
        <begin position="1356"/>
        <end position="1376"/>
    </location>
</feature>
<feature type="compositionally biased region" description="Polar residues" evidence="1">
    <location>
        <begin position="1210"/>
        <end position="1221"/>
    </location>
</feature>
<feature type="region of interest" description="Disordered" evidence="1">
    <location>
        <begin position="211"/>
        <end position="251"/>
    </location>
</feature>
<feature type="compositionally biased region" description="Acidic residues" evidence="1">
    <location>
        <begin position="995"/>
        <end position="1006"/>
    </location>
</feature>
<feature type="region of interest" description="Disordered" evidence="1">
    <location>
        <begin position="783"/>
        <end position="899"/>
    </location>
</feature>
<feature type="region of interest" description="Disordered" evidence="1">
    <location>
        <begin position="934"/>
        <end position="1059"/>
    </location>
</feature>
<sequence>MTPSLTKKAADTLDRRRDNPIDHMRSQVTAAQVEIYQTKNYAADSPTSQEEAECSAAGAERQHHSAVAMDQLNSNRSLSPQGPQSWTSPSHSSHHQQRGPDPARVHPGDHNTASCRQTPKNFLFTQNIDLSKVDPITLEIDKTIPTIHLSSPKRDITKQMDASTLEKLNKKLSQIESDSATSSRTKSMQQQKLEQKQMELIQSLRKELQANARKANKPRVIPKTKSAGKSKKGKTRITSFSSDDESLDSDDVFGSAEAIPDRLEFSPPQSRKEIESILRIEQSRLISAAWGRGQTMSSTEIEGSPPQCRRLADLESRYQTQKLDPQYANATELRRISERSISIPSSEDEPHMPMRGRIDECTNDYQRNENIPSPILEHAEFFRSNDDIYETCHEERITGSDIDYTLKKQTASGSKSKVKLIEEIIDSSIVMRSKGHAPILFAHARLNLSEGSVSLQRQKATQQQSPTTERRTKSLDTPVISLHRLPPMNAFSSKDDTVGFEEEAEILEEKSLERENQATAQDEDTADSVHSCAGSIPTQSSYQTNSRDSLLSAVSIDNEEAELLNQLRYIEKIALQGVKIKDKKKSKMKLRSGDHLILNIPKYRFTDWSPYSSANSSRKTSPGVSRASSIESTGKGKLKTSEPYKGKPVSRSRPESRRTSADDIKARDGRGSKKSSPKERPRSIEMRRLSKDKSKSQEETEADIAKRKERQQKLYESAMKQTITMLSPVKDTLPAFPAPGDKILVKTDGDKIIIETEFKSKAEDHVLIAKSPRKLDNSLVKFSRSFDEGRSPDKLDKANRSFEDRNKSFEDSEKSDAPEDMLIKSPKKIAKAQELKQKIEGSVVHKKIDGKSSSLERPAEHHYLGPDVKARSLDDKRQATEAAKKNEEKPAPVVRSAIGDRRMFAHQYQVQEPHQEDIDMQAVISERRSLEILKRSLPSEDARDSEGAFSRKPSTAESLDSFVSVDESHSPASKSPVPGTGGGTEGYPHRVPTIECEEPSIEEDENSSERRHLKVGRQDTNRLSLDRSRSDETGSWMTVECDEFIGSDTSDNEPRTLEPDRNVLETQATLEDANPLEYSNCATPTSDLNILLTPPNASPQIEKSVLETFEKYTGSSETGKKKNTLDKQSDRSKSSDSWTSGEKDTSPQRQQDWSLSVGKEKSSVEEESSVSCSIARPLGISQDFGKEEARKCQELKQRMLQLEVGKEDITPTQSYEQTPTNEPKALVSKKPSTPTLEKQSPIDLGTSTESYLEPIEERIAKILDRGGARTEDSESSSGGSRKPPRIEKPARANAGKKLSVTRADAGKSGSDRSSQESKSSFDSKGSLSVESRGSFETESSSGSLGAAQRRGELAQKEQQSTWRPFPIESSNSSSTDDPWHHVETDGGYERYDAQNPLRDSSDSDVKEASPDDQKDASDASYQDELNDFPATFGYPAMTSSLGGIGVNPTDIIGYSTGFTLGRTLSRISERSTASEKSSMEDDVSKASTHSVSMRDESVGSTDHQPSLSSDSRSNTNLAYISDADRRTSAEMPEIPCDSATGDRLSSFGSLNEPKSPTLVTGRFSVTHVDELQGDDVERHTLMCLSNAGSQDSEDWPLPEIPFDHVPVKPADSLYAMPDLDKPVPKSFCWKASLSFQQSQDSLDWPSPPSSAIGAPIIVENIETYYASEAQSADKVILDEEMAVGPPDVAKVLPYEDTAYLMSAAFDDNDFGNEQLQPDTVSCLSSTLSAASCLSSSLNVSCTTSSTQATARAQRKNSSPEVIVAQPTRSPAPRSPLSEDELFSNDDVFMPGTIKVQLSPDAQLRKLSKGSNNSDTSIDDILSGSTTYLEDQTTVRKNYEARLSSGGGGASCKKCSHSSHSEEETSSLGTDLDGTVRMGGLQQKKCTHSSHSEDTSIGLSISEWSTGTNTVRQYANLSGSDSLSAVSTHSCAKSEKSNQTKSSISSINKSAESLNEQSGGSSFSHKFSGDNGSSDGLRYDMLSNSETDKLSEPTSATRSDDTTLTLTEMAHTISEWSTSSSRTLVGVAPGEYLPLKQALSGNKTSLSSPSEEKRCALPQVHRRSGSNGNQARATQEHADTQTGPETSAAARKRRSLEMMSKLYQSQEICSESESPFVERLYAHSEKLTERYQSQEFVPLHGGPPASHLASSTTSQIQTQQPQQVRQKPRAPQPPTKPKPAVTRPIMQALLNKMKQPGLAEQAAEAAEAEEKKAMIAASAVAAKPPPPPVPTVPPIVTPSDLPGDAVAPPPKPLAKHHSYDDRTLSKTQIREFKTTSKQLPVSQEMPQRIEEEKDPHSMSSATNTTTTTNTLNSESTEPNSPQMPQRADKLVRCSPYYSSSLSSESPPNQLLQKPPRKTATQLSAGAVAASLKSPPSGNDTDSSLDVRGQEAKMRSRGYRKKRQLPAKRMRANLTAAALLEQAESSECSEGYVPEVDSGSSEYSSCQRDDQYLEFDEELERDQEQTDDYEDYPQYSGKFESLDMSDNVDEMGFPRYDRLGHITKPMYQQTLVMERPNPVQLPAPANHPMPPATGQPVKPARTKKRQFKREDSTAAGTSGHSTAAPQVRPYHGRSYCNPEESEYETRGGGLSDELANSSEDSCSGFGGDAGASGSGTIRRGTTKIVGQDQQQGTGAQARHVPYPDFLSDYESEPIEYERYACGLDIRVDPPPKFHDSDELSDQ</sequence>
<dbReference type="PANTHER" id="PTHR45858">
    <property type="entry name" value="FERM DOMAIN CONTAINING PROTEIN"/>
    <property type="match status" value="1"/>
</dbReference>
<evidence type="ECO:0000313" key="3">
    <source>
        <dbReference type="Proteomes" id="UP000000304"/>
    </source>
</evidence>
<feature type="compositionally biased region" description="Polar residues" evidence="1">
    <location>
        <begin position="1991"/>
        <end position="2002"/>
    </location>
</feature>
<feature type="compositionally biased region" description="Basic and acidic residues" evidence="1">
    <location>
        <begin position="1016"/>
        <end position="1032"/>
    </location>
</feature>
<feature type="region of interest" description="Disordered" evidence="1">
    <location>
        <begin position="510"/>
        <end position="546"/>
    </location>
</feature>
<dbReference type="PhylomeDB" id="B4QW65"/>
<feature type="compositionally biased region" description="Low complexity" evidence="1">
    <location>
        <begin position="2154"/>
        <end position="2164"/>
    </location>
</feature>
<feature type="compositionally biased region" description="Low complexity" evidence="1">
    <location>
        <begin position="2551"/>
        <end position="2562"/>
    </location>
</feature>
<feature type="region of interest" description="Disordered" evidence="1">
    <location>
        <begin position="2517"/>
        <end position="2644"/>
    </location>
</feature>
<feature type="compositionally biased region" description="Basic residues" evidence="1">
    <location>
        <begin position="2393"/>
        <end position="2405"/>
    </location>
</feature>
<feature type="compositionally biased region" description="Basic and acidic residues" evidence="1">
    <location>
        <begin position="2286"/>
        <end position="2295"/>
    </location>
</feature>
<feature type="region of interest" description="Disordered" evidence="1">
    <location>
        <begin position="1469"/>
        <end position="1553"/>
    </location>
</feature>
<feature type="region of interest" description="Disordered" evidence="1">
    <location>
        <begin position="1842"/>
        <end position="1875"/>
    </location>
</feature>
<feature type="compositionally biased region" description="Low complexity" evidence="1">
    <location>
        <begin position="1938"/>
        <end position="1965"/>
    </location>
</feature>
<keyword evidence="3" id="KW-1185">Reference proteome</keyword>
<feature type="compositionally biased region" description="Basic and acidic residues" evidence="1">
    <location>
        <begin position="1309"/>
        <end position="1321"/>
    </location>
</feature>
<feature type="compositionally biased region" description="Polar residues" evidence="1">
    <location>
        <begin position="71"/>
        <end position="91"/>
    </location>
</feature>
<feature type="compositionally biased region" description="Polar residues" evidence="1">
    <location>
        <begin position="2274"/>
        <end position="2284"/>
    </location>
</feature>
<proteinExistence type="predicted"/>
<feature type="compositionally biased region" description="Low complexity" evidence="1">
    <location>
        <begin position="2333"/>
        <end position="2346"/>
    </location>
</feature>
<feature type="region of interest" description="Disordered" evidence="1">
    <location>
        <begin position="1749"/>
        <end position="1783"/>
    </location>
</feature>
<feature type="region of interest" description="Disordered" evidence="1">
    <location>
        <begin position="2040"/>
        <end position="2091"/>
    </location>
</feature>
<feature type="compositionally biased region" description="Polar residues" evidence="1">
    <location>
        <begin position="536"/>
        <end position="546"/>
    </location>
</feature>
<feature type="compositionally biased region" description="Basic and acidic residues" evidence="1">
    <location>
        <begin position="857"/>
        <end position="890"/>
    </location>
</feature>
<dbReference type="STRING" id="7240.B4QW65"/>
<feature type="compositionally biased region" description="Low complexity" evidence="1">
    <location>
        <begin position="2296"/>
        <end position="2319"/>
    </location>
</feature>
<protein>
    <submittedName>
        <fullName evidence="2">GD19755</fullName>
    </submittedName>
</protein>
<feature type="compositionally biased region" description="Polar residues" evidence="1">
    <location>
        <begin position="39"/>
        <end position="49"/>
    </location>
</feature>
<dbReference type="HOGENOM" id="CLU_000095_0_0_1"/>
<feature type="region of interest" description="Disordered" evidence="1">
    <location>
        <begin position="39"/>
        <end position="118"/>
    </location>
</feature>
<feature type="compositionally biased region" description="Basic and acidic residues" evidence="1">
    <location>
        <begin position="2256"/>
        <end position="2273"/>
    </location>
</feature>
<feature type="region of interest" description="Disordered" evidence="1">
    <location>
        <begin position="2421"/>
        <end position="2479"/>
    </location>
</feature>
<feature type="region of interest" description="Disordered" evidence="1">
    <location>
        <begin position="173"/>
        <end position="195"/>
    </location>
</feature>
<feature type="compositionally biased region" description="Basic and acidic residues" evidence="1">
    <location>
        <begin position="8"/>
        <end position="25"/>
    </location>
</feature>
<dbReference type="OMA" id="YSANHEQ"/>
<feature type="region of interest" description="Disordered" evidence="1">
    <location>
        <begin position="1111"/>
        <end position="1190"/>
    </location>
</feature>
<dbReference type="InterPro" id="IPR051835">
    <property type="entry name" value="RAC1-GEF"/>
</dbReference>
<feature type="region of interest" description="Disordered" evidence="1">
    <location>
        <begin position="1203"/>
        <end position="1432"/>
    </location>
</feature>
<feature type="compositionally biased region" description="Polar residues" evidence="1">
    <location>
        <begin position="2372"/>
        <end position="2382"/>
    </location>
</feature>
<evidence type="ECO:0000256" key="1">
    <source>
        <dbReference type="SAM" id="MobiDB-lite"/>
    </source>
</evidence>
<evidence type="ECO:0000313" key="2">
    <source>
        <dbReference type="EMBL" id="EDX11664.1"/>
    </source>
</evidence>
<feature type="region of interest" description="Disordered" evidence="1">
    <location>
        <begin position="2218"/>
        <end position="2405"/>
    </location>
</feature>
<feature type="compositionally biased region" description="Polar residues" evidence="1">
    <location>
        <begin position="1498"/>
        <end position="1518"/>
    </location>
</feature>
<dbReference type="Proteomes" id="UP000000304">
    <property type="component" value="Chromosome 3R"/>
</dbReference>
<dbReference type="EMBL" id="CM000364">
    <property type="protein sequence ID" value="EDX11664.1"/>
    <property type="molecule type" value="Genomic_DNA"/>
</dbReference>
<feature type="region of interest" description="Disordered" evidence="1">
    <location>
        <begin position="1"/>
        <end position="26"/>
    </location>
</feature>
<feature type="compositionally biased region" description="Pro residues" evidence="1">
    <location>
        <begin position="2222"/>
        <end position="2235"/>
    </location>
</feature>
<gene>
    <name evidence="2" type="primary">Dsim\GD19755</name>
    <name evidence="2" type="ORF">Dsim_GD19755</name>
</gene>
<feature type="region of interest" description="Disordered" evidence="1">
    <location>
        <begin position="1929"/>
        <end position="2002"/>
    </location>
</feature>